<dbReference type="InterPro" id="IPR010721">
    <property type="entry name" value="UstE-like"/>
</dbReference>
<dbReference type="RefSeq" id="XP_007778804.1">
    <property type="nucleotide sequence ID" value="XM_007780614.1"/>
</dbReference>
<accession>R7YNL8</accession>
<feature type="transmembrane region" description="Helical" evidence="1">
    <location>
        <begin position="200"/>
        <end position="219"/>
    </location>
</feature>
<protein>
    <recommendedName>
        <fullName evidence="4">Steroid 5-alpha reductase C-terminal domain-containing protein</fullName>
    </recommendedName>
</protein>
<dbReference type="OMA" id="WRKGGYQ"/>
<evidence type="ECO:0008006" key="4">
    <source>
        <dbReference type="Google" id="ProtNLM"/>
    </source>
</evidence>
<dbReference type="GeneID" id="19900026"/>
<keyword evidence="1" id="KW-1133">Transmembrane helix</keyword>
<feature type="transmembrane region" description="Helical" evidence="1">
    <location>
        <begin position="60"/>
        <end position="80"/>
    </location>
</feature>
<dbReference type="HOGENOM" id="CLU_043418_0_1_1"/>
<dbReference type="AlphaFoldDB" id="R7YNL8"/>
<dbReference type="Gene3D" id="1.20.120.1630">
    <property type="match status" value="1"/>
</dbReference>
<dbReference type="Proteomes" id="UP000016924">
    <property type="component" value="Unassembled WGS sequence"/>
</dbReference>
<name>R7YNL8_CONA1</name>
<feature type="transmembrane region" description="Helical" evidence="1">
    <location>
        <begin position="160"/>
        <end position="180"/>
    </location>
</feature>
<gene>
    <name evidence="2" type="ORF">W97_02715</name>
</gene>
<evidence type="ECO:0000313" key="3">
    <source>
        <dbReference type="Proteomes" id="UP000016924"/>
    </source>
</evidence>
<reference evidence="3" key="1">
    <citation type="submission" date="2012-06" db="EMBL/GenBank/DDBJ databases">
        <title>The genome sequence of Coniosporium apollinis CBS 100218.</title>
        <authorList>
            <consortium name="The Broad Institute Genome Sequencing Platform"/>
            <person name="Cuomo C."/>
            <person name="Gorbushina A."/>
            <person name="Noack S."/>
            <person name="Walker B."/>
            <person name="Young S.K."/>
            <person name="Zeng Q."/>
            <person name="Gargeya S."/>
            <person name="Fitzgerald M."/>
            <person name="Haas B."/>
            <person name="Abouelleil A."/>
            <person name="Alvarado L."/>
            <person name="Arachchi H.M."/>
            <person name="Berlin A.M."/>
            <person name="Chapman S.B."/>
            <person name="Goldberg J."/>
            <person name="Griggs A."/>
            <person name="Gujja S."/>
            <person name="Hansen M."/>
            <person name="Howarth C."/>
            <person name="Imamovic A."/>
            <person name="Larimer J."/>
            <person name="McCowan C."/>
            <person name="Montmayeur A."/>
            <person name="Murphy C."/>
            <person name="Neiman D."/>
            <person name="Pearson M."/>
            <person name="Priest M."/>
            <person name="Roberts A."/>
            <person name="Saif S."/>
            <person name="Shea T."/>
            <person name="Sisk P."/>
            <person name="Sykes S."/>
            <person name="Wortman J."/>
            <person name="Nusbaum C."/>
            <person name="Birren B."/>
        </authorList>
    </citation>
    <scope>NUCLEOTIDE SEQUENCE [LARGE SCALE GENOMIC DNA]</scope>
    <source>
        <strain evidence="3">CBS 100218</strain>
    </source>
</reference>
<evidence type="ECO:0000256" key="1">
    <source>
        <dbReference type="SAM" id="Phobius"/>
    </source>
</evidence>
<dbReference type="PANTHER" id="PTHR32251:SF23">
    <property type="entry name" value="3-OXO-5-ALPHA-STEROID 4-DEHYDROGENASE (DUF1295)"/>
    <property type="match status" value="1"/>
</dbReference>
<evidence type="ECO:0000313" key="2">
    <source>
        <dbReference type="EMBL" id="EON63487.1"/>
    </source>
</evidence>
<keyword evidence="1" id="KW-0812">Transmembrane</keyword>
<dbReference type="GO" id="GO:0016020">
    <property type="term" value="C:membrane"/>
    <property type="evidence" value="ECO:0007669"/>
    <property type="project" value="TreeGrafter"/>
</dbReference>
<keyword evidence="3" id="KW-1185">Reference proteome</keyword>
<organism evidence="2 3">
    <name type="scientific">Coniosporium apollinis (strain CBS 100218)</name>
    <name type="common">Rock-inhabiting black yeast</name>
    <dbReference type="NCBI Taxonomy" id="1168221"/>
    <lineage>
        <taxon>Eukaryota</taxon>
        <taxon>Fungi</taxon>
        <taxon>Dikarya</taxon>
        <taxon>Ascomycota</taxon>
        <taxon>Pezizomycotina</taxon>
        <taxon>Dothideomycetes</taxon>
        <taxon>Dothideomycetes incertae sedis</taxon>
        <taxon>Coniosporium</taxon>
    </lineage>
</organism>
<dbReference type="EMBL" id="JH767563">
    <property type="protein sequence ID" value="EON63487.1"/>
    <property type="molecule type" value="Genomic_DNA"/>
</dbReference>
<dbReference type="Pfam" id="PF06966">
    <property type="entry name" value="DUF1295"/>
    <property type="match status" value="1"/>
</dbReference>
<proteinExistence type="predicted"/>
<dbReference type="eggNOG" id="KOG4650">
    <property type="taxonomic scope" value="Eukaryota"/>
</dbReference>
<keyword evidence="1" id="KW-0472">Membrane</keyword>
<dbReference type="PANTHER" id="PTHR32251">
    <property type="entry name" value="3-OXO-5-ALPHA-STEROID 4-DEHYDROGENASE"/>
    <property type="match status" value="1"/>
</dbReference>
<dbReference type="OrthoDB" id="201504at2759"/>
<sequence length="366" mass="41756">MLIPPAGVALPVVKTATDCAEFGRTVSPYLPQLLSLPQQVFQHISSFEELKTLYVSTNPLITALAIALALVPIFLVASEINKNYSQVDRFWSILPTVYNAHYCLWAHMNGLPTIRLDNIIAFSCVWSLRLTYNYWRKGGYSIGSEDYRWEVLRSKISPRLFFVFNVLFISFAQSILLWAITTPTYVLLLTSRLSGPEATTSDIVFSRALMLLVLATFFADQQQWNFHQAKKQYQATAKVPLGWDRAELDRGFCTSGMFSYSRHPNFAAEQAIWVVLYQWGCFETFGYYNWTFCGALAYLFLFQASTWFTELITAEKYPEYKIYQRLVPKFLPNLAGPIDMPVVKEEGGVREVKPKEAAAAVGKKKR</sequence>